<feature type="signal peptide" evidence="1">
    <location>
        <begin position="1"/>
        <end position="22"/>
    </location>
</feature>
<dbReference type="SUPFAM" id="SSF101874">
    <property type="entry name" value="YceI-like"/>
    <property type="match status" value="1"/>
</dbReference>
<evidence type="ECO:0000256" key="1">
    <source>
        <dbReference type="SAM" id="SignalP"/>
    </source>
</evidence>
<dbReference type="AlphaFoldDB" id="A0A9X1NPE7"/>
<keyword evidence="1" id="KW-0732">Signal</keyword>
<dbReference type="PANTHER" id="PTHR34406:SF1">
    <property type="entry name" value="PROTEIN YCEI"/>
    <property type="match status" value="1"/>
</dbReference>
<dbReference type="Proteomes" id="UP001139089">
    <property type="component" value="Unassembled WGS sequence"/>
</dbReference>
<dbReference type="PANTHER" id="PTHR34406">
    <property type="entry name" value="PROTEIN YCEI"/>
    <property type="match status" value="1"/>
</dbReference>
<evidence type="ECO:0000313" key="3">
    <source>
        <dbReference type="EMBL" id="MCD7107596.1"/>
    </source>
</evidence>
<dbReference type="Pfam" id="PF04264">
    <property type="entry name" value="YceI"/>
    <property type="match status" value="1"/>
</dbReference>
<comment type="caution">
    <text evidence="3">The sequence shown here is derived from an EMBL/GenBank/DDBJ whole genome shotgun (WGS) entry which is preliminary data.</text>
</comment>
<evidence type="ECO:0000313" key="4">
    <source>
        <dbReference type="Proteomes" id="UP001139089"/>
    </source>
</evidence>
<keyword evidence="4" id="KW-1185">Reference proteome</keyword>
<evidence type="ECO:0000259" key="2">
    <source>
        <dbReference type="SMART" id="SM00867"/>
    </source>
</evidence>
<gene>
    <name evidence="3" type="ORF">LRX75_00955</name>
</gene>
<sequence>MISRTTYALFASAMLLAGAAHAEPKAYTFDAGHSQVVFSYQHLSFSTTSGMFSGITGTINFDEAKPETSTVTVEFPISSLQTGDVGRNKHFQSADFFGGEGKAPNVSFKSTSIKVTGEKTALITGDLTLNGVTKPVVLDTVLNQQGQHPMENKPWIGFNATTTVKRTDFNLGMFAPAVSDDVAVNISVEASAAK</sequence>
<proteinExistence type="predicted"/>
<organism evidence="3 4">
    <name type="scientific">Rhizobium quercicola</name>
    <dbReference type="NCBI Taxonomy" id="2901226"/>
    <lineage>
        <taxon>Bacteria</taxon>
        <taxon>Pseudomonadati</taxon>
        <taxon>Pseudomonadota</taxon>
        <taxon>Alphaproteobacteria</taxon>
        <taxon>Hyphomicrobiales</taxon>
        <taxon>Rhizobiaceae</taxon>
        <taxon>Rhizobium/Agrobacterium group</taxon>
        <taxon>Rhizobium</taxon>
    </lineage>
</organism>
<dbReference type="Gene3D" id="2.40.128.110">
    <property type="entry name" value="Lipid/polyisoprenoid-binding, YceI-like"/>
    <property type="match status" value="1"/>
</dbReference>
<feature type="domain" description="Lipid/polyisoprenoid-binding YceI-like" evidence="2">
    <location>
        <begin position="26"/>
        <end position="191"/>
    </location>
</feature>
<dbReference type="InterPro" id="IPR036761">
    <property type="entry name" value="TTHA0802/YceI-like_sf"/>
</dbReference>
<reference evidence="3" key="1">
    <citation type="submission" date="2021-12" db="EMBL/GenBank/DDBJ databases">
        <authorList>
            <person name="Li Y."/>
        </authorList>
    </citation>
    <scope>NUCLEOTIDE SEQUENCE</scope>
    <source>
        <strain evidence="3">DKSPLA3</strain>
    </source>
</reference>
<protein>
    <submittedName>
        <fullName evidence="3">YceI family protein</fullName>
    </submittedName>
</protein>
<feature type="chain" id="PRO_5040987494" evidence="1">
    <location>
        <begin position="23"/>
        <end position="194"/>
    </location>
</feature>
<dbReference type="RefSeq" id="WP_231811339.1">
    <property type="nucleotide sequence ID" value="NZ_JAJOZR010000001.1"/>
</dbReference>
<dbReference type="InterPro" id="IPR007372">
    <property type="entry name" value="Lipid/polyisoprenoid-bd_YceI"/>
</dbReference>
<dbReference type="SMART" id="SM00867">
    <property type="entry name" value="YceI"/>
    <property type="match status" value="1"/>
</dbReference>
<accession>A0A9X1NPE7</accession>
<dbReference type="EMBL" id="JAJOZR010000001">
    <property type="protein sequence ID" value="MCD7107596.1"/>
    <property type="molecule type" value="Genomic_DNA"/>
</dbReference>
<name>A0A9X1NPE7_9HYPH</name>